<keyword evidence="6" id="KW-1185">Reference proteome</keyword>
<dbReference type="EMBL" id="MU404351">
    <property type="protein sequence ID" value="KAI1616218.1"/>
    <property type="molecule type" value="Genomic_DNA"/>
</dbReference>
<dbReference type="InterPro" id="IPR008978">
    <property type="entry name" value="HSP20-like_chaperone"/>
</dbReference>
<dbReference type="SUPFAM" id="SSF49764">
    <property type="entry name" value="HSP20-like chaperones"/>
    <property type="match status" value="1"/>
</dbReference>
<keyword evidence="1" id="KW-0346">Stress response</keyword>
<proteinExistence type="inferred from homology"/>
<organism evidence="5 6">
    <name type="scientific">Exophiala viscosa</name>
    <dbReference type="NCBI Taxonomy" id="2486360"/>
    <lineage>
        <taxon>Eukaryota</taxon>
        <taxon>Fungi</taxon>
        <taxon>Dikarya</taxon>
        <taxon>Ascomycota</taxon>
        <taxon>Pezizomycotina</taxon>
        <taxon>Eurotiomycetes</taxon>
        <taxon>Chaetothyriomycetidae</taxon>
        <taxon>Chaetothyriales</taxon>
        <taxon>Herpotrichiellaceae</taxon>
        <taxon>Exophiala</taxon>
    </lineage>
</organism>
<dbReference type="CDD" id="cd06464">
    <property type="entry name" value="ACD_sHsps-like"/>
    <property type="match status" value="1"/>
</dbReference>
<dbReference type="PROSITE" id="PS01031">
    <property type="entry name" value="SHSP"/>
    <property type="match status" value="1"/>
</dbReference>
<name>A0AAN6E3E6_9EURO</name>
<evidence type="ECO:0000256" key="3">
    <source>
        <dbReference type="RuleBase" id="RU003616"/>
    </source>
</evidence>
<feature type="domain" description="SHSP" evidence="4">
    <location>
        <begin position="72"/>
        <end position="242"/>
    </location>
</feature>
<evidence type="ECO:0000256" key="1">
    <source>
        <dbReference type="ARBA" id="ARBA00023016"/>
    </source>
</evidence>
<reference evidence="5" key="1">
    <citation type="journal article" date="2022" name="bioRxiv">
        <title>Deciphering the potential niche of two novel black yeast fungi from a biological soil crust based on their genomes, phenotypes, and melanin regulation.</title>
        <authorList>
            <consortium name="DOE Joint Genome Institute"/>
            <person name="Carr E.C."/>
            <person name="Barton Q."/>
            <person name="Grambo S."/>
            <person name="Sullivan M."/>
            <person name="Renfro C.M."/>
            <person name="Kuo A."/>
            <person name="Pangilinan J."/>
            <person name="Lipzen A."/>
            <person name="Keymanesh K."/>
            <person name="Savage E."/>
            <person name="Barry K."/>
            <person name="Grigoriev I.V."/>
            <person name="Riekhof W.R."/>
            <person name="Harris S.S."/>
        </authorList>
    </citation>
    <scope>NUCLEOTIDE SEQUENCE</scope>
    <source>
        <strain evidence="5">JF 03-4F</strain>
    </source>
</reference>
<comment type="similarity">
    <text evidence="2 3">Belongs to the small heat shock protein (HSP20) family.</text>
</comment>
<protein>
    <recommendedName>
        <fullName evidence="4">SHSP domain-containing protein</fullName>
    </recommendedName>
</protein>
<gene>
    <name evidence="5" type="ORF">EDD36DRAFT_127377</name>
</gene>
<dbReference type="InterPro" id="IPR002068">
    <property type="entry name" value="A-crystallin/Hsp20_dom"/>
</dbReference>
<evidence type="ECO:0000313" key="6">
    <source>
        <dbReference type="Proteomes" id="UP001203852"/>
    </source>
</evidence>
<evidence type="ECO:0000256" key="2">
    <source>
        <dbReference type="PROSITE-ProRule" id="PRU00285"/>
    </source>
</evidence>
<dbReference type="AlphaFoldDB" id="A0AAN6E3E6"/>
<sequence length="244" mass="27288">MSGLPYAIPSNYVIRLVEESGANQPTTTTHHEPVQPHDHPTHFQFPRVSLHEMTLKTHYLGPHAPASISAPKPAGIWSPPTDIRETLRSYHIEIETPGVTDKESILIQWLTPHTLLVQGEVKRPANIGLLDSDEGRRIWEGASGDGWIIESGRFKKVEDDGGPLERQPSRETVEAQLMADALPSVLLSERKVGPWRRTFTLPEDVEMKELKARLEGGLLRVDLPKRSIEDEAEMRGGGIKIEIE</sequence>
<dbReference type="InterPro" id="IPR031107">
    <property type="entry name" value="Small_HSP"/>
</dbReference>
<evidence type="ECO:0000313" key="5">
    <source>
        <dbReference type="EMBL" id="KAI1616218.1"/>
    </source>
</evidence>
<dbReference type="Proteomes" id="UP001203852">
    <property type="component" value="Unassembled WGS sequence"/>
</dbReference>
<dbReference type="PANTHER" id="PTHR11527">
    <property type="entry name" value="HEAT-SHOCK PROTEIN 20 FAMILY MEMBER"/>
    <property type="match status" value="1"/>
</dbReference>
<evidence type="ECO:0000259" key="4">
    <source>
        <dbReference type="PROSITE" id="PS01031"/>
    </source>
</evidence>
<comment type="caution">
    <text evidence="5">The sequence shown here is derived from an EMBL/GenBank/DDBJ whole genome shotgun (WGS) entry which is preliminary data.</text>
</comment>
<accession>A0AAN6E3E6</accession>
<dbReference type="Pfam" id="PF00011">
    <property type="entry name" value="HSP20"/>
    <property type="match status" value="1"/>
</dbReference>
<dbReference type="Gene3D" id="2.60.40.790">
    <property type="match status" value="1"/>
</dbReference>